<reference evidence="1 2" key="1">
    <citation type="journal article" date="2021" name="bioRxiv">
        <title>Chromosome-scale and haplotype-resolved genome assembly of a tetraploid potato cultivar.</title>
        <authorList>
            <person name="Sun H."/>
            <person name="Jiao W.-B."/>
            <person name="Krause K."/>
            <person name="Campoy J.A."/>
            <person name="Goel M."/>
            <person name="Folz-Donahue K."/>
            <person name="Kukat C."/>
            <person name="Huettel B."/>
            <person name="Schneeberger K."/>
        </authorList>
    </citation>
    <scope>NUCLEOTIDE SEQUENCE [LARGE SCALE GENOMIC DNA]</scope>
    <source>
        <strain evidence="1">SolTubOtavaFocal</strain>
        <tissue evidence="1">Leaves</tissue>
    </source>
</reference>
<dbReference type="EMBL" id="JAIVGD010000023">
    <property type="protein sequence ID" value="KAH0743063.1"/>
    <property type="molecule type" value="Genomic_DNA"/>
</dbReference>
<dbReference type="PANTHER" id="PTHR33710">
    <property type="entry name" value="BNAC02G09200D PROTEIN"/>
    <property type="match status" value="1"/>
</dbReference>
<gene>
    <name evidence="1" type="ORF">KY290_031056</name>
</gene>
<evidence type="ECO:0000313" key="1">
    <source>
        <dbReference type="EMBL" id="KAH0743063.1"/>
    </source>
</evidence>
<evidence type="ECO:0000313" key="2">
    <source>
        <dbReference type="Proteomes" id="UP000826656"/>
    </source>
</evidence>
<organism evidence="1 2">
    <name type="scientific">Solanum tuberosum</name>
    <name type="common">Potato</name>
    <dbReference type="NCBI Taxonomy" id="4113"/>
    <lineage>
        <taxon>Eukaryota</taxon>
        <taxon>Viridiplantae</taxon>
        <taxon>Streptophyta</taxon>
        <taxon>Embryophyta</taxon>
        <taxon>Tracheophyta</taxon>
        <taxon>Spermatophyta</taxon>
        <taxon>Magnoliopsida</taxon>
        <taxon>eudicotyledons</taxon>
        <taxon>Gunneridae</taxon>
        <taxon>Pentapetalae</taxon>
        <taxon>asterids</taxon>
        <taxon>lamiids</taxon>
        <taxon>Solanales</taxon>
        <taxon>Solanaceae</taxon>
        <taxon>Solanoideae</taxon>
        <taxon>Solaneae</taxon>
        <taxon>Solanum</taxon>
    </lineage>
</organism>
<dbReference type="Proteomes" id="UP000826656">
    <property type="component" value="Unassembled WGS sequence"/>
</dbReference>
<dbReference type="PANTHER" id="PTHR33710:SF71">
    <property type="entry name" value="ENDONUCLEASE_EXONUCLEASE_PHOSPHATASE DOMAIN-CONTAINING PROTEIN"/>
    <property type="match status" value="1"/>
</dbReference>
<keyword evidence="2" id="KW-1185">Reference proteome</keyword>
<protein>
    <recommendedName>
        <fullName evidence="3">Endonuclease/exonuclease/phosphatase</fullName>
    </recommendedName>
</protein>
<comment type="caution">
    <text evidence="1">The sequence shown here is derived from an EMBL/GenBank/DDBJ whole genome shotgun (WGS) entry which is preliminary data.</text>
</comment>
<evidence type="ECO:0008006" key="3">
    <source>
        <dbReference type="Google" id="ProtNLM"/>
    </source>
</evidence>
<name>A0ABQ7U9B0_SOLTU</name>
<proteinExistence type="predicted"/>
<sequence>MYDYGDYNVILGEEEKIGGLPVYPQKYDDFVECLTSSGLDDVNFSGNPFTWRNGRADGYNIWQQVPNHAPLLLSCIVNNGAIRPLKFLNFSTEKEDLREVVEHNWVEDALEDMFVQFKQKQKRTKKDLTKCMKEKFGDTIKQLAIIKEIVKLKAQVFYIIHHLHIEVSYNTLRQN</sequence>
<accession>A0ABQ7U9B0</accession>